<dbReference type="Gene3D" id="1.10.357.10">
    <property type="entry name" value="Tetracycline Repressor, domain 2"/>
    <property type="match status" value="1"/>
</dbReference>
<dbReference type="PRINTS" id="PR00455">
    <property type="entry name" value="HTHTETR"/>
</dbReference>
<dbReference type="PROSITE" id="PS50977">
    <property type="entry name" value="HTH_TETR_2"/>
    <property type="match status" value="1"/>
</dbReference>
<dbReference type="Gene3D" id="1.10.10.60">
    <property type="entry name" value="Homeodomain-like"/>
    <property type="match status" value="1"/>
</dbReference>
<proteinExistence type="predicted"/>
<accession>C6CG33</accession>
<dbReference type="EMBL" id="CP001655">
    <property type="protein sequence ID" value="ACT05016.1"/>
    <property type="molecule type" value="Genomic_DNA"/>
</dbReference>
<dbReference type="InterPro" id="IPR039536">
    <property type="entry name" value="TetR_C_Proteobacteria"/>
</dbReference>
<dbReference type="RefSeq" id="WP_012767906.1">
    <property type="nucleotide sequence ID" value="NC_012912.1"/>
</dbReference>
<evidence type="ECO:0000256" key="1">
    <source>
        <dbReference type="ARBA" id="ARBA00023125"/>
    </source>
</evidence>
<dbReference type="InterPro" id="IPR001647">
    <property type="entry name" value="HTH_TetR"/>
</dbReference>
<dbReference type="Pfam" id="PF14246">
    <property type="entry name" value="TetR_C_7"/>
    <property type="match status" value="1"/>
</dbReference>
<dbReference type="SUPFAM" id="SSF46689">
    <property type="entry name" value="Homeodomain-like"/>
    <property type="match status" value="1"/>
</dbReference>
<dbReference type="Proteomes" id="UP000002735">
    <property type="component" value="Chromosome"/>
</dbReference>
<dbReference type="KEGG" id="dze:Dd1591_0123"/>
<dbReference type="PANTHER" id="PTHR30055:SF146">
    <property type="entry name" value="HTH-TYPE TRANSCRIPTIONAL DUAL REGULATOR CECR"/>
    <property type="match status" value="1"/>
</dbReference>
<feature type="DNA-binding region" description="H-T-H motif" evidence="2">
    <location>
        <begin position="38"/>
        <end position="57"/>
    </location>
</feature>
<evidence type="ECO:0000313" key="4">
    <source>
        <dbReference type="EMBL" id="ACT05016.1"/>
    </source>
</evidence>
<dbReference type="STRING" id="561229.Dd1591_0123"/>
<organism evidence="4 5">
    <name type="scientific">Dickeya chrysanthemi (strain Ech1591)</name>
    <name type="common">Dickeya zeae (strain Ech1591)</name>
    <dbReference type="NCBI Taxonomy" id="561229"/>
    <lineage>
        <taxon>Bacteria</taxon>
        <taxon>Pseudomonadati</taxon>
        <taxon>Pseudomonadota</taxon>
        <taxon>Gammaproteobacteria</taxon>
        <taxon>Enterobacterales</taxon>
        <taxon>Pectobacteriaceae</taxon>
        <taxon>Dickeya</taxon>
    </lineage>
</organism>
<protein>
    <submittedName>
        <fullName evidence="4">Transcriptional regulator, TetR family</fullName>
    </submittedName>
</protein>
<dbReference type="PANTHER" id="PTHR30055">
    <property type="entry name" value="HTH-TYPE TRANSCRIPTIONAL REGULATOR RUTR"/>
    <property type="match status" value="1"/>
</dbReference>
<evidence type="ECO:0000259" key="3">
    <source>
        <dbReference type="PROSITE" id="PS50977"/>
    </source>
</evidence>
<dbReference type="Pfam" id="PF00440">
    <property type="entry name" value="TetR_N"/>
    <property type="match status" value="1"/>
</dbReference>
<sequence>MAPQTAPTHRTAKGAQRIHDLIVVAAEQFLEHGFDTVAVDDLIARVGGSRRNIYSHFGGKEGLFHAAMLHVCEEMAKPLDQFTIEGREPDEVLPTFGRELVRTALSPRTLAVHRILTNEGNRFPEIAQAMLAASYLKILDKLATWIAAHQAKPASKISTRLPARVLAEKFISMTSSDVKLRAIVGLVHPPLSDTEIDDIVSSAVHTFLYGVAVQPPREHDSQNG</sequence>
<dbReference type="AlphaFoldDB" id="C6CG33"/>
<name>C6CG33_DICC1</name>
<reference evidence="4 5" key="1">
    <citation type="submission" date="2009-06" db="EMBL/GenBank/DDBJ databases">
        <title>Complete sequence of Dickeya zeae Ech1591.</title>
        <authorList>
            <consortium name="US DOE Joint Genome Institute"/>
            <person name="Lucas S."/>
            <person name="Copeland A."/>
            <person name="Lapidus A."/>
            <person name="Glavina del Rio T."/>
            <person name="Tice H."/>
            <person name="Bruce D."/>
            <person name="Goodwin L."/>
            <person name="Pitluck S."/>
            <person name="Chertkov O."/>
            <person name="Brettin T."/>
            <person name="Detter J.C."/>
            <person name="Han C."/>
            <person name="Larimer F."/>
            <person name="Land M."/>
            <person name="Hauser L."/>
            <person name="Kyrpides N."/>
            <person name="Ovchinnikova G."/>
            <person name="Balakrishnan V."/>
            <person name="Glasner J."/>
            <person name="Perna N.T."/>
        </authorList>
    </citation>
    <scope>NUCLEOTIDE SEQUENCE [LARGE SCALE GENOMIC DNA]</scope>
    <source>
        <strain evidence="4 5">Ech1591</strain>
    </source>
</reference>
<gene>
    <name evidence="4" type="ordered locus">Dd1591_0123</name>
</gene>
<dbReference type="InterPro" id="IPR050109">
    <property type="entry name" value="HTH-type_TetR-like_transc_reg"/>
</dbReference>
<dbReference type="HOGENOM" id="CLU_069356_27_1_6"/>
<dbReference type="OrthoDB" id="116240at2"/>
<keyword evidence="1 2" id="KW-0238">DNA-binding</keyword>
<evidence type="ECO:0000256" key="2">
    <source>
        <dbReference type="PROSITE-ProRule" id="PRU00335"/>
    </source>
</evidence>
<feature type="domain" description="HTH tetR-type" evidence="3">
    <location>
        <begin position="15"/>
        <end position="75"/>
    </location>
</feature>
<dbReference type="GO" id="GO:0000976">
    <property type="term" value="F:transcription cis-regulatory region binding"/>
    <property type="evidence" value="ECO:0007669"/>
    <property type="project" value="TreeGrafter"/>
</dbReference>
<dbReference type="GO" id="GO:0003700">
    <property type="term" value="F:DNA-binding transcription factor activity"/>
    <property type="evidence" value="ECO:0007669"/>
    <property type="project" value="TreeGrafter"/>
</dbReference>
<dbReference type="GeneID" id="45078250"/>
<evidence type="ECO:0000313" key="5">
    <source>
        <dbReference type="Proteomes" id="UP000002735"/>
    </source>
</evidence>
<dbReference type="eggNOG" id="COG1309">
    <property type="taxonomic scope" value="Bacteria"/>
</dbReference>
<dbReference type="InterPro" id="IPR009057">
    <property type="entry name" value="Homeodomain-like_sf"/>
</dbReference>